<keyword evidence="3 4" id="KW-0274">FAD</keyword>
<dbReference type="InterPro" id="IPR023753">
    <property type="entry name" value="FAD/NAD-binding_dom"/>
</dbReference>
<name>A0A0F5L586_9HYPH</name>
<dbReference type="RefSeq" id="WP_046136923.1">
    <property type="nucleotide sequence ID" value="NZ_FQVC01000006.1"/>
</dbReference>
<evidence type="ECO:0000313" key="10">
    <source>
        <dbReference type="Proteomes" id="UP000184533"/>
    </source>
</evidence>
<dbReference type="InterPro" id="IPR001100">
    <property type="entry name" value="Pyr_nuc-diS_OxRdtase"/>
</dbReference>
<dbReference type="GO" id="GO:0000166">
    <property type="term" value="F:nucleotide binding"/>
    <property type="evidence" value="ECO:0007669"/>
    <property type="project" value="UniProtKB-KW"/>
</dbReference>
<dbReference type="EMBL" id="LAJF01000148">
    <property type="protein sequence ID" value="KKB76797.1"/>
    <property type="molecule type" value="Genomic_DNA"/>
</dbReference>
<dbReference type="InterPro" id="IPR016156">
    <property type="entry name" value="FAD/NAD-linked_Rdtase_dimer_sf"/>
</dbReference>
<sequence length="478" mass="50535">MAEVLKPDLCIIGAGAAGRAAATIARRHGADVVLIDTGVETGDSLAAGALPAAALAAAAARAQSMRTASQFGITNDEPRPSFRAVHDHVQWAIAAIAPGEGVEQLRAQGIVVIEGPAVFVDSRTLKAGDIPIRARRFVLATGSQPHIPSIPGLDQVPSFTVDSIFANTHKLSHLVIIGGGSIALSLAQSHRRLGAMVTLLATGPLLPDFDPELVEVALRRLREEGVAIYADVEKIAIQPRSQGIGVTAQVGPGTESLDASHILIADGRQPNLDGLGLDAAGIRRDHITPQRLALGKTLTTSNRRVLAIGDAAWPDQSPQSARQQAARAVEHALFGQKARFDVAALPRLVAVDPEIVEIGLTELEARRRRKADYRVLRASFAENGRAIVSRQTLGTVKLMTDAKGVILGAALLGPGAGELSALFALALRQRIAVADLAELDLPEPSFATVVTRLGQIWRDAAKPDPWRQRLLALNRILP</sequence>
<dbReference type="PIRSF" id="PIRSF000350">
    <property type="entry name" value="Mercury_reductase_MerA"/>
    <property type="match status" value="1"/>
</dbReference>
<comment type="cofactor">
    <cofactor evidence="4">
        <name>FAD</name>
        <dbReference type="ChEBI" id="CHEBI:57692"/>
    </cofactor>
    <text evidence="4">Binds 1 FAD per subunit.</text>
</comment>
<dbReference type="STRING" id="1121477.SAMN02745223_02240"/>
<feature type="binding site" evidence="4">
    <location>
        <position position="310"/>
    </location>
    <ligand>
        <name>FAD</name>
        <dbReference type="ChEBI" id="CHEBI:57692"/>
    </ligand>
</feature>
<dbReference type="PRINTS" id="PR00368">
    <property type="entry name" value="FADPNR"/>
</dbReference>
<dbReference type="Proteomes" id="UP000184533">
    <property type="component" value="Unassembled WGS sequence"/>
</dbReference>
<evidence type="ECO:0000256" key="4">
    <source>
        <dbReference type="PIRSR" id="PIRSR000350-3"/>
    </source>
</evidence>
<feature type="domain" description="Pyridine nucleotide-disulphide oxidoreductase dimerisation" evidence="5">
    <location>
        <begin position="346"/>
        <end position="450"/>
    </location>
</feature>
<dbReference type="Pfam" id="PF07992">
    <property type="entry name" value="Pyr_redox_2"/>
    <property type="match status" value="1"/>
</dbReference>
<comment type="similarity">
    <text evidence="1">Belongs to the class-I pyridine nucleotide-disulfide oxidoreductase family.</text>
</comment>
<evidence type="ECO:0000313" key="9">
    <source>
        <dbReference type="Proteomes" id="UP000033608"/>
    </source>
</evidence>
<keyword evidence="4" id="KW-0547">Nucleotide-binding</keyword>
<keyword evidence="4" id="KW-0520">NAD</keyword>
<dbReference type="SUPFAM" id="SSF51905">
    <property type="entry name" value="FAD/NAD(P)-binding domain"/>
    <property type="match status" value="1"/>
</dbReference>
<reference evidence="8 10" key="2">
    <citation type="submission" date="2016-11" db="EMBL/GenBank/DDBJ databases">
        <authorList>
            <person name="Jaros S."/>
            <person name="Januszkiewicz K."/>
            <person name="Wedrychowicz H."/>
        </authorList>
    </citation>
    <scope>NUCLEOTIDE SEQUENCE [LARGE SCALE GENOMIC DNA]</scope>
    <source>
        <strain evidence="8 10">DSM 17137</strain>
    </source>
</reference>
<evidence type="ECO:0000259" key="6">
    <source>
        <dbReference type="Pfam" id="PF07992"/>
    </source>
</evidence>
<dbReference type="Gene3D" id="3.30.390.30">
    <property type="match status" value="1"/>
</dbReference>
<gene>
    <name evidence="8" type="ORF">SAMN02745223_02240</name>
    <name evidence="7" type="ORF">VW29_19310</name>
</gene>
<keyword evidence="8" id="KW-0670">Pyruvate</keyword>
<keyword evidence="2" id="KW-0285">Flavoprotein</keyword>
<dbReference type="SUPFAM" id="SSF55424">
    <property type="entry name" value="FAD/NAD-linked reductases, dimerisation (C-terminal) domain"/>
    <property type="match status" value="1"/>
</dbReference>
<dbReference type="EMBL" id="FQVC01000006">
    <property type="protein sequence ID" value="SHF29295.1"/>
    <property type="molecule type" value="Genomic_DNA"/>
</dbReference>
<dbReference type="PANTHER" id="PTHR43014">
    <property type="entry name" value="MERCURIC REDUCTASE"/>
    <property type="match status" value="1"/>
</dbReference>
<dbReference type="Gene3D" id="3.50.50.60">
    <property type="entry name" value="FAD/NAD(P)-binding domain"/>
    <property type="match status" value="2"/>
</dbReference>
<feature type="binding site" evidence="4">
    <location>
        <position position="267"/>
    </location>
    <ligand>
        <name>NAD(+)</name>
        <dbReference type="ChEBI" id="CHEBI:57540"/>
    </ligand>
</feature>
<evidence type="ECO:0000256" key="2">
    <source>
        <dbReference type="ARBA" id="ARBA00022630"/>
    </source>
</evidence>
<reference evidence="7 9" key="1">
    <citation type="submission" date="2015-03" db="EMBL/GenBank/DDBJ databases">
        <authorList>
            <person name="Hassan Y.I."/>
            <person name="Lepp D."/>
            <person name="Zhou T."/>
        </authorList>
    </citation>
    <scope>NUCLEOTIDE SEQUENCE [LARGE SCALE GENOMIC DNA]</scope>
    <source>
        <strain evidence="7 9">DSM 17137</strain>
    </source>
</reference>
<protein>
    <submittedName>
        <fullName evidence="8">Pyruvate/2-oxoglutarate dehydrogenase complex, dihydrolipoamide dehydrogenase (E3) component</fullName>
    </submittedName>
</protein>
<dbReference type="AlphaFoldDB" id="A0A0F5L586"/>
<accession>A0A0F5L586</accession>
<dbReference type="InterPro" id="IPR004099">
    <property type="entry name" value="Pyr_nucl-diS_OxRdtase_dimer"/>
</dbReference>
<proteinExistence type="inferred from homology"/>
<evidence type="ECO:0000313" key="8">
    <source>
        <dbReference type="EMBL" id="SHF29295.1"/>
    </source>
</evidence>
<evidence type="ECO:0000313" key="7">
    <source>
        <dbReference type="EMBL" id="KKB76797.1"/>
    </source>
</evidence>
<dbReference type="PRINTS" id="PR00411">
    <property type="entry name" value="PNDRDTASEI"/>
</dbReference>
<dbReference type="Pfam" id="PF02852">
    <property type="entry name" value="Pyr_redox_dim"/>
    <property type="match status" value="1"/>
</dbReference>
<dbReference type="OrthoDB" id="9761158at2"/>
<dbReference type="GO" id="GO:0016491">
    <property type="term" value="F:oxidoreductase activity"/>
    <property type="evidence" value="ECO:0007669"/>
    <property type="project" value="InterPro"/>
</dbReference>
<dbReference type="PATRIC" id="fig|1121477.3.peg.637"/>
<feature type="domain" description="FAD/NAD(P)-binding" evidence="6">
    <location>
        <begin position="8"/>
        <end position="329"/>
    </location>
</feature>
<feature type="binding site" evidence="4">
    <location>
        <begin position="141"/>
        <end position="143"/>
    </location>
    <ligand>
        <name>FAD</name>
        <dbReference type="ChEBI" id="CHEBI:57692"/>
    </ligand>
</feature>
<evidence type="ECO:0000256" key="1">
    <source>
        <dbReference type="ARBA" id="ARBA00007532"/>
    </source>
</evidence>
<dbReference type="InterPro" id="IPR036188">
    <property type="entry name" value="FAD/NAD-bd_sf"/>
</dbReference>
<organism evidence="7 9">
    <name type="scientific">Devosia limi DSM 17137</name>
    <dbReference type="NCBI Taxonomy" id="1121477"/>
    <lineage>
        <taxon>Bacteria</taxon>
        <taxon>Pseudomonadati</taxon>
        <taxon>Pseudomonadota</taxon>
        <taxon>Alphaproteobacteria</taxon>
        <taxon>Hyphomicrobiales</taxon>
        <taxon>Devosiaceae</taxon>
        <taxon>Devosia</taxon>
    </lineage>
</organism>
<evidence type="ECO:0000259" key="5">
    <source>
        <dbReference type="Pfam" id="PF02852"/>
    </source>
</evidence>
<keyword evidence="9" id="KW-1185">Reference proteome</keyword>
<dbReference type="Proteomes" id="UP000033608">
    <property type="component" value="Unassembled WGS sequence"/>
</dbReference>
<evidence type="ECO:0000256" key="3">
    <source>
        <dbReference type="ARBA" id="ARBA00022827"/>
    </source>
</evidence>